<dbReference type="GO" id="GO:0005829">
    <property type="term" value="C:cytosol"/>
    <property type="evidence" value="ECO:0007669"/>
    <property type="project" value="TreeGrafter"/>
</dbReference>
<dbReference type="Pfam" id="PF00486">
    <property type="entry name" value="Trans_reg_C"/>
    <property type="match status" value="1"/>
</dbReference>
<reference evidence="11 13" key="2">
    <citation type="submission" date="2018-01" db="EMBL/GenBank/DDBJ databases">
        <title>Co-occurrence of chitin degradation, pigmentation and bioactivity in marine Pseudoalteromonas.</title>
        <authorList>
            <person name="Paulsen S."/>
            <person name="Gram L."/>
            <person name="Machado H."/>
        </authorList>
    </citation>
    <scope>NUCLEOTIDE SEQUENCE [LARGE SCALE GENOMIC DNA]</scope>
    <source>
        <strain evidence="11 13">S1946</strain>
    </source>
</reference>
<feature type="modified residue" description="4-aspartylphosphate" evidence="6">
    <location>
        <position position="55"/>
    </location>
</feature>
<dbReference type="Gene3D" id="1.10.10.10">
    <property type="entry name" value="Winged helix-like DNA-binding domain superfamily/Winged helix DNA-binding domain"/>
    <property type="match status" value="1"/>
</dbReference>
<keyword evidence="5" id="KW-0804">Transcription</keyword>
<dbReference type="PROSITE" id="PS51755">
    <property type="entry name" value="OMPR_PHOB"/>
    <property type="match status" value="1"/>
</dbReference>
<dbReference type="SUPFAM" id="SSF46894">
    <property type="entry name" value="C-terminal effector domain of the bipartite response regulators"/>
    <property type="match status" value="1"/>
</dbReference>
<evidence type="ECO:0000256" key="4">
    <source>
        <dbReference type="ARBA" id="ARBA00023125"/>
    </source>
</evidence>
<evidence type="ECO:0000256" key="3">
    <source>
        <dbReference type="ARBA" id="ARBA00023015"/>
    </source>
</evidence>
<evidence type="ECO:0000313" key="11">
    <source>
        <dbReference type="EMBL" id="RZM80735.1"/>
    </source>
</evidence>
<dbReference type="Proteomes" id="UP000033452">
    <property type="component" value="Unassembled WGS sequence"/>
</dbReference>
<dbReference type="Gene3D" id="6.10.250.690">
    <property type="match status" value="1"/>
</dbReference>
<name>A0A0F4QMG3_9GAMM</name>
<gene>
    <name evidence="11" type="ORF">C3B51_11755</name>
    <name evidence="10" type="ORF">TW77_11695</name>
</gene>
<keyword evidence="2" id="KW-0902">Two-component regulatory system</keyword>
<dbReference type="PATRIC" id="fig|43658.5.peg.2472"/>
<organism evidence="10 12">
    <name type="scientific">Pseudoalteromonas rubra</name>
    <dbReference type="NCBI Taxonomy" id="43658"/>
    <lineage>
        <taxon>Bacteria</taxon>
        <taxon>Pseudomonadati</taxon>
        <taxon>Pseudomonadota</taxon>
        <taxon>Gammaproteobacteria</taxon>
        <taxon>Alteromonadales</taxon>
        <taxon>Pseudoalteromonadaceae</taxon>
        <taxon>Pseudoalteromonas</taxon>
    </lineage>
</organism>
<dbReference type="SMART" id="SM00862">
    <property type="entry name" value="Trans_reg_C"/>
    <property type="match status" value="1"/>
</dbReference>
<evidence type="ECO:0000313" key="13">
    <source>
        <dbReference type="Proteomes" id="UP000292345"/>
    </source>
</evidence>
<feature type="domain" description="OmpR/PhoB-type" evidence="9">
    <location>
        <begin position="125"/>
        <end position="225"/>
    </location>
</feature>
<evidence type="ECO:0000313" key="12">
    <source>
        <dbReference type="Proteomes" id="UP000033452"/>
    </source>
</evidence>
<dbReference type="PANTHER" id="PTHR48111:SF4">
    <property type="entry name" value="DNA-BINDING DUAL TRANSCRIPTIONAL REGULATOR OMPR"/>
    <property type="match status" value="1"/>
</dbReference>
<dbReference type="GO" id="GO:0000156">
    <property type="term" value="F:phosphorelay response regulator activity"/>
    <property type="evidence" value="ECO:0007669"/>
    <property type="project" value="TreeGrafter"/>
</dbReference>
<keyword evidence="4 7" id="KW-0238">DNA-binding</keyword>
<dbReference type="InterPro" id="IPR001789">
    <property type="entry name" value="Sig_transdc_resp-reg_receiver"/>
</dbReference>
<comment type="caution">
    <text evidence="10">The sequence shown here is derived from an EMBL/GenBank/DDBJ whole genome shotgun (WGS) entry which is preliminary data.</text>
</comment>
<dbReference type="Proteomes" id="UP000292345">
    <property type="component" value="Unassembled WGS sequence"/>
</dbReference>
<dbReference type="AlphaFoldDB" id="A0A0F4QMG3"/>
<protein>
    <submittedName>
        <fullName evidence="11">DNA-binding response regulator</fullName>
    </submittedName>
    <submittedName>
        <fullName evidence="10">Transcriptional regulator</fullName>
    </submittedName>
</protein>
<accession>A0A0F4QMG3</accession>
<dbReference type="GO" id="GO:0032993">
    <property type="term" value="C:protein-DNA complex"/>
    <property type="evidence" value="ECO:0007669"/>
    <property type="project" value="TreeGrafter"/>
</dbReference>
<dbReference type="InterPro" id="IPR036388">
    <property type="entry name" value="WH-like_DNA-bd_sf"/>
</dbReference>
<dbReference type="PANTHER" id="PTHR48111">
    <property type="entry name" value="REGULATOR OF RPOS"/>
    <property type="match status" value="1"/>
</dbReference>
<dbReference type="InterPro" id="IPR011006">
    <property type="entry name" value="CheY-like_superfamily"/>
</dbReference>
<evidence type="ECO:0000256" key="5">
    <source>
        <dbReference type="ARBA" id="ARBA00023163"/>
    </source>
</evidence>
<dbReference type="SMART" id="SM00448">
    <property type="entry name" value="REC"/>
    <property type="match status" value="1"/>
</dbReference>
<keyword evidence="3" id="KW-0805">Transcription regulation</keyword>
<evidence type="ECO:0000256" key="7">
    <source>
        <dbReference type="PROSITE-ProRule" id="PRU01091"/>
    </source>
</evidence>
<proteinExistence type="predicted"/>
<dbReference type="Pfam" id="PF00072">
    <property type="entry name" value="Response_reg"/>
    <property type="match status" value="1"/>
</dbReference>
<evidence type="ECO:0000259" key="9">
    <source>
        <dbReference type="PROSITE" id="PS51755"/>
    </source>
</evidence>
<dbReference type="GO" id="GO:0000976">
    <property type="term" value="F:transcription cis-regulatory region binding"/>
    <property type="evidence" value="ECO:0007669"/>
    <property type="project" value="TreeGrafter"/>
</dbReference>
<evidence type="ECO:0000313" key="10">
    <source>
        <dbReference type="EMBL" id="KJZ08509.1"/>
    </source>
</evidence>
<feature type="domain" description="Response regulatory" evidence="8">
    <location>
        <begin position="6"/>
        <end position="119"/>
    </location>
</feature>
<dbReference type="InterPro" id="IPR016032">
    <property type="entry name" value="Sig_transdc_resp-reg_C-effctor"/>
</dbReference>
<evidence type="ECO:0000256" key="2">
    <source>
        <dbReference type="ARBA" id="ARBA00023012"/>
    </source>
</evidence>
<dbReference type="Gene3D" id="3.40.50.2300">
    <property type="match status" value="1"/>
</dbReference>
<dbReference type="PROSITE" id="PS50110">
    <property type="entry name" value="RESPONSE_REGULATORY"/>
    <property type="match status" value="1"/>
</dbReference>
<dbReference type="RefSeq" id="WP_046005163.1">
    <property type="nucleotide sequence ID" value="NZ_JXYA01000026.1"/>
</dbReference>
<dbReference type="EMBL" id="JXYA01000026">
    <property type="protein sequence ID" value="KJZ08509.1"/>
    <property type="molecule type" value="Genomic_DNA"/>
</dbReference>
<keyword evidence="12" id="KW-1185">Reference proteome</keyword>
<evidence type="ECO:0000259" key="8">
    <source>
        <dbReference type="PROSITE" id="PS50110"/>
    </source>
</evidence>
<dbReference type="EMBL" id="PPUZ01000031">
    <property type="protein sequence ID" value="RZM80735.1"/>
    <property type="molecule type" value="Genomic_DNA"/>
</dbReference>
<dbReference type="InterPro" id="IPR039420">
    <property type="entry name" value="WalR-like"/>
</dbReference>
<keyword evidence="1 6" id="KW-0597">Phosphoprotein</keyword>
<dbReference type="InterPro" id="IPR001867">
    <property type="entry name" value="OmpR/PhoB-type_DNA-bd"/>
</dbReference>
<dbReference type="CDD" id="cd00383">
    <property type="entry name" value="trans_reg_C"/>
    <property type="match status" value="1"/>
</dbReference>
<evidence type="ECO:0000256" key="1">
    <source>
        <dbReference type="ARBA" id="ARBA00022553"/>
    </source>
</evidence>
<dbReference type="OrthoDB" id="9802426at2"/>
<evidence type="ECO:0000256" key="6">
    <source>
        <dbReference type="PROSITE-ProRule" id="PRU00169"/>
    </source>
</evidence>
<dbReference type="GO" id="GO:0006355">
    <property type="term" value="P:regulation of DNA-templated transcription"/>
    <property type="evidence" value="ECO:0007669"/>
    <property type="project" value="InterPro"/>
</dbReference>
<reference evidence="10 12" key="1">
    <citation type="journal article" date="2015" name="BMC Genomics">
        <title>Genome mining reveals unlocked bioactive potential of marine Gram-negative bacteria.</title>
        <authorList>
            <person name="Machado H."/>
            <person name="Sonnenschein E.C."/>
            <person name="Melchiorsen J."/>
            <person name="Gram L."/>
        </authorList>
    </citation>
    <scope>NUCLEOTIDE SEQUENCE [LARGE SCALE GENOMIC DNA]</scope>
    <source>
        <strain evidence="10 12">S2471</strain>
    </source>
</reference>
<feature type="DNA-binding region" description="OmpR/PhoB-type" evidence="7">
    <location>
        <begin position="125"/>
        <end position="225"/>
    </location>
</feature>
<sequence>MTSKHHILIVEDDYDIAEQVMLFFKASGFDISHIADGALVVDWVRENKPEAILMDIMLPNQDGVECMRQIREFSMVPIVMLTAKVSEADRLKGLEFGADDYVCKPFSAAELVMRIKAILRRCQAAPSASQEAPIVVDVEQLIVAIKGQTLSLTKVEFDVFAMLYQAPNRVFSRQQILDHIQPDNFDISDRVIDSHIKNIRKKIKQIDCSPKIVESVYGAGYRFNEQQLDA</sequence>
<dbReference type="SUPFAM" id="SSF52172">
    <property type="entry name" value="CheY-like"/>
    <property type="match status" value="1"/>
</dbReference>